<dbReference type="AlphaFoldDB" id="A0A9E7FLP1"/>
<sequence length="33" mass="3965">MMITYSTEKNWEPNKANELPERLRVLGDERRST</sequence>
<name>A0A9E7FLP1_9LILI</name>
<reference evidence="1" key="1">
    <citation type="submission" date="2022-05" db="EMBL/GenBank/DDBJ databases">
        <title>The Musa troglodytarum L. genome provides insights into the mechanism of non-climacteric behaviour and enrichment of carotenoids.</title>
        <authorList>
            <person name="Wang J."/>
        </authorList>
    </citation>
    <scope>NUCLEOTIDE SEQUENCE</scope>
    <source>
        <tissue evidence="1">Leaf</tissue>
    </source>
</reference>
<organism evidence="1 2">
    <name type="scientific">Musa troglodytarum</name>
    <name type="common">fe'i banana</name>
    <dbReference type="NCBI Taxonomy" id="320322"/>
    <lineage>
        <taxon>Eukaryota</taxon>
        <taxon>Viridiplantae</taxon>
        <taxon>Streptophyta</taxon>
        <taxon>Embryophyta</taxon>
        <taxon>Tracheophyta</taxon>
        <taxon>Spermatophyta</taxon>
        <taxon>Magnoliopsida</taxon>
        <taxon>Liliopsida</taxon>
        <taxon>Zingiberales</taxon>
        <taxon>Musaceae</taxon>
        <taxon>Musa</taxon>
    </lineage>
</organism>
<proteinExistence type="predicted"/>
<dbReference type="Proteomes" id="UP001055439">
    <property type="component" value="Chromosome 4"/>
</dbReference>
<keyword evidence="2" id="KW-1185">Reference proteome</keyword>
<evidence type="ECO:0000313" key="1">
    <source>
        <dbReference type="EMBL" id="URD99055.1"/>
    </source>
</evidence>
<protein>
    <submittedName>
        <fullName evidence="1">Uncharacterized protein</fullName>
    </submittedName>
</protein>
<evidence type="ECO:0000313" key="2">
    <source>
        <dbReference type="Proteomes" id="UP001055439"/>
    </source>
</evidence>
<accession>A0A9E7FLP1</accession>
<dbReference type="EMBL" id="CP097506">
    <property type="protein sequence ID" value="URD99055.1"/>
    <property type="molecule type" value="Genomic_DNA"/>
</dbReference>
<gene>
    <name evidence="1" type="ORF">MUK42_31608</name>
</gene>